<comment type="caution">
    <text evidence="1">The sequence shown here is derived from an EMBL/GenBank/DDBJ whole genome shotgun (WGS) entry which is preliminary data.</text>
</comment>
<dbReference type="PROSITE" id="PS51257">
    <property type="entry name" value="PROKAR_LIPOPROTEIN"/>
    <property type="match status" value="1"/>
</dbReference>
<gene>
    <name evidence="1" type="ORF">ACFO0B_21985</name>
</gene>
<evidence type="ECO:0000313" key="2">
    <source>
        <dbReference type="Proteomes" id="UP001595696"/>
    </source>
</evidence>
<sequence length="184" mass="19638">MRHGLPILVGVALLAGVTGCTDPPPEPTPVPTPVRDAMTHGELCDAVAGFFADELRAVAVQADPNVSADLEVGPGTICEIRQDGGRIGYYSARSAPDEPDPTDRVRGFVREPALGDAVWVYDLRAAPEDPSTKVRFATRVEEWNATLEVVDTETRTADGGLRLSDGDKVAAVRFLRELTAELTG</sequence>
<name>A0ABV8DXV2_9NOCA</name>
<evidence type="ECO:0008006" key="3">
    <source>
        <dbReference type="Google" id="ProtNLM"/>
    </source>
</evidence>
<dbReference type="RefSeq" id="WP_378614414.1">
    <property type="nucleotide sequence ID" value="NZ_JBHSAX010000017.1"/>
</dbReference>
<organism evidence="1 2">
    <name type="scientific">Nocardia jiangsuensis</name>
    <dbReference type="NCBI Taxonomy" id="1691563"/>
    <lineage>
        <taxon>Bacteria</taxon>
        <taxon>Bacillati</taxon>
        <taxon>Actinomycetota</taxon>
        <taxon>Actinomycetes</taxon>
        <taxon>Mycobacteriales</taxon>
        <taxon>Nocardiaceae</taxon>
        <taxon>Nocardia</taxon>
    </lineage>
</organism>
<reference evidence="2" key="1">
    <citation type="journal article" date="2019" name="Int. J. Syst. Evol. Microbiol.">
        <title>The Global Catalogue of Microorganisms (GCM) 10K type strain sequencing project: providing services to taxonomists for standard genome sequencing and annotation.</title>
        <authorList>
            <consortium name="The Broad Institute Genomics Platform"/>
            <consortium name="The Broad Institute Genome Sequencing Center for Infectious Disease"/>
            <person name="Wu L."/>
            <person name="Ma J."/>
        </authorList>
    </citation>
    <scope>NUCLEOTIDE SEQUENCE [LARGE SCALE GENOMIC DNA]</scope>
    <source>
        <strain evidence="2">CGMCC 4.7330</strain>
    </source>
</reference>
<keyword evidence="2" id="KW-1185">Reference proteome</keyword>
<protein>
    <recommendedName>
        <fullName evidence="3">Lipoprotein</fullName>
    </recommendedName>
</protein>
<accession>A0ABV8DXV2</accession>
<evidence type="ECO:0000313" key="1">
    <source>
        <dbReference type="EMBL" id="MFC3964664.1"/>
    </source>
</evidence>
<proteinExistence type="predicted"/>
<dbReference type="Proteomes" id="UP001595696">
    <property type="component" value="Unassembled WGS sequence"/>
</dbReference>
<dbReference type="EMBL" id="JBHSAX010000017">
    <property type="protein sequence ID" value="MFC3964664.1"/>
    <property type="molecule type" value="Genomic_DNA"/>
</dbReference>